<comment type="similarity">
    <text evidence="16">Belongs to the SLMAP family.</text>
</comment>
<dbReference type="EMBL" id="NEVH01002143">
    <property type="protein sequence ID" value="PNF42564.1"/>
    <property type="molecule type" value="Genomic_DNA"/>
</dbReference>
<dbReference type="InterPro" id="IPR008984">
    <property type="entry name" value="SMAD_FHA_dom_sf"/>
</dbReference>
<evidence type="ECO:0000256" key="11">
    <source>
        <dbReference type="ARBA" id="ARBA00023128"/>
    </source>
</evidence>
<evidence type="ECO:0000256" key="12">
    <source>
        <dbReference type="ARBA" id="ARBA00023136"/>
    </source>
</evidence>
<comment type="subunit">
    <text evidence="17">Homodimer. Interacts with myosin. Interacts with SIKE1 and both associate with the STRIPAK core complex composed of PP2A catalytic and scaffolding subunits, the striatins (PP2A regulatory subunits), the striatin-associated proteins MOB4, STRIP1 and STRIP2, PDCD10 and members of the STE20 kinases, such as STK24 and STK26. Interacts (via FHA domain) with STK3 (when phosphorylated); the interaction associates STK3 with the STRIPAK complex.</text>
</comment>
<feature type="coiled-coil region" evidence="19">
    <location>
        <begin position="184"/>
        <end position="378"/>
    </location>
</feature>
<keyword evidence="12 20" id="KW-0472">Membrane</keyword>
<keyword evidence="23" id="KW-1185">Reference proteome</keyword>
<evidence type="ECO:0000313" key="22">
    <source>
        <dbReference type="EMBL" id="PNF42564.1"/>
    </source>
</evidence>
<keyword evidence="13" id="KW-0206">Cytoskeleton</keyword>
<evidence type="ECO:0000313" key="23">
    <source>
        <dbReference type="Proteomes" id="UP000235965"/>
    </source>
</evidence>
<evidence type="ECO:0000256" key="14">
    <source>
        <dbReference type="ARBA" id="ARBA00057671"/>
    </source>
</evidence>
<evidence type="ECO:0000256" key="8">
    <source>
        <dbReference type="ARBA" id="ARBA00022824"/>
    </source>
</evidence>
<evidence type="ECO:0000256" key="3">
    <source>
        <dbReference type="ARBA" id="ARBA00004389"/>
    </source>
</evidence>
<proteinExistence type="inferred from homology"/>
<keyword evidence="9 20" id="KW-1133">Transmembrane helix</keyword>
<keyword evidence="7 20" id="KW-0812">Transmembrane</keyword>
<feature type="coiled-coil region" evidence="19">
    <location>
        <begin position="437"/>
        <end position="789"/>
    </location>
</feature>
<dbReference type="STRING" id="105785.A0A2J7RP05"/>
<evidence type="ECO:0000256" key="7">
    <source>
        <dbReference type="ARBA" id="ARBA00022692"/>
    </source>
</evidence>
<dbReference type="InterPro" id="IPR000253">
    <property type="entry name" value="FHA_dom"/>
</dbReference>
<keyword evidence="6" id="KW-0597">Phosphoprotein</keyword>
<accession>A0A2J7RP05</accession>
<dbReference type="PANTHER" id="PTHR15715">
    <property type="entry name" value="CENTROSOMAL PROTEIN OF 170 KDA"/>
    <property type="match status" value="1"/>
</dbReference>
<dbReference type="Pfam" id="PF00498">
    <property type="entry name" value="FHA"/>
    <property type="match status" value="1"/>
</dbReference>
<keyword evidence="5" id="KW-0963">Cytoplasm</keyword>
<dbReference type="Gene3D" id="2.60.200.20">
    <property type="match status" value="1"/>
</dbReference>
<dbReference type="GO" id="GO:0042383">
    <property type="term" value="C:sarcolemma"/>
    <property type="evidence" value="ECO:0007669"/>
    <property type="project" value="UniProtKB-SubCell"/>
</dbReference>
<evidence type="ECO:0000256" key="5">
    <source>
        <dbReference type="ARBA" id="ARBA00022490"/>
    </source>
</evidence>
<dbReference type="PANTHER" id="PTHR15715:SF37">
    <property type="entry name" value="LD47843P"/>
    <property type="match status" value="1"/>
</dbReference>
<dbReference type="InParanoid" id="A0A2J7RP05"/>
<dbReference type="AlphaFoldDB" id="A0A2J7RP05"/>
<comment type="function">
    <text evidence="14">Associates with the striatin-interacting phosphatase and kinase (STRIPAK) core complex, forming the extended (SIKE1:SLMAP)STRIPAK complex. The (SIKE1:SLMAP)STRIPAK complex dephosphorylates STK3 leading to the inhibition of Hippo signaling and the control of cell growth. May play a role during myoblast fusion.</text>
</comment>
<dbReference type="CDD" id="cd21911">
    <property type="entry name" value="CC1_SLMAP"/>
    <property type="match status" value="1"/>
</dbReference>
<gene>
    <name evidence="22" type="ORF">B7P43_G05430</name>
</gene>
<name>A0A2J7RP05_9NEOP</name>
<dbReference type="SUPFAM" id="SSF49879">
    <property type="entry name" value="SMAD/FHA domain"/>
    <property type="match status" value="1"/>
</dbReference>
<evidence type="ECO:0000256" key="13">
    <source>
        <dbReference type="ARBA" id="ARBA00023212"/>
    </source>
</evidence>
<evidence type="ECO:0000259" key="21">
    <source>
        <dbReference type="PROSITE" id="PS50006"/>
    </source>
</evidence>
<dbReference type="OrthoDB" id="687730at2759"/>
<dbReference type="FunFam" id="2.60.200.20:FF:000003">
    <property type="entry name" value="sarcolemmal membrane-associated protein isoform X2"/>
    <property type="match status" value="1"/>
</dbReference>
<dbReference type="PROSITE" id="PS50006">
    <property type="entry name" value="FHA_DOMAIN"/>
    <property type="match status" value="1"/>
</dbReference>
<evidence type="ECO:0000256" key="20">
    <source>
        <dbReference type="SAM" id="Phobius"/>
    </source>
</evidence>
<evidence type="ECO:0000256" key="4">
    <source>
        <dbReference type="ARBA" id="ARBA00022475"/>
    </source>
</evidence>
<comment type="subcellular location">
    <subcellularLocation>
        <location evidence="15">Cell membrane</location>
        <location evidence="15">Sarcolemma</location>
        <topology evidence="15">Single-pass type IV membrane protein</topology>
    </subcellularLocation>
    <subcellularLocation>
        <location evidence="1">Cytoplasm</location>
        <location evidence="1">Cytoskeleton</location>
        <location evidence="1">Microtubule organizing center</location>
        <location evidence="1">Centrosome</location>
    </subcellularLocation>
    <subcellularLocation>
        <location evidence="3">Endoplasmic reticulum membrane</location>
        <topology evidence="3">Single-pass membrane protein</topology>
    </subcellularLocation>
    <subcellularLocation>
        <location evidence="2">Mitochondrion membrane</location>
        <topology evidence="2">Single-pass membrane protein</topology>
    </subcellularLocation>
</comment>
<keyword evidence="4" id="KW-1003">Cell membrane</keyword>
<evidence type="ECO:0000256" key="15">
    <source>
        <dbReference type="ARBA" id="ARBA00060409"/>
    </source>
</evidence>
<evidence type="ECO:0000256" key="18">
    <source>
        <dbReference type="ARBA" id="ARBA00074026"/>
    </source>
</evidence>
<evidence type="ECO:0000256" key="10">
    <source>
        <dbReference type="ARBA" id="ARBA00023054"/>
    </source>
</evidence>
<keyword evidence="8" id="KW-0256">Endoplasmic reticulum</keyword>
<organism evidence="22 23">
    <name type="scientific">Cryptotermes secundus</name>
    <dbReference type="NCBI Taxonomy" id="105785"/>
    <lineage>
        <taxon>Eukaryota</taxon>
        <taxon>Metazoa</taxon>
        <taxon>Ecdysozoa</taxon>
        <taxon>Arthropoda</taxon>
        <taxon>Hexapoda</taxon>
        <taxon>Insecta</taxon>
        <taxon>Pterygota</taxon>
        <taxon>Neoptera</taxon>
        <taxon>Polyneoptera</taxon>
        <taxon>Dictyoptera</taxon>
        <taxon>Blattodea</taxon>
        <taxon>Blattoidea</taxon>
        <taxon>Termitoidae</taxon>
        <taxon>Kalotermitidae</taxon>
        <taxon>Cryptotermitinae</taxon>
        <taxon>Cryptotermes</taxon>
    </lineage>
</organism>
<keyword evidence="11" id="KW-0496">Mitochondrion</keyword>
<evidence type="ECO:0000256" key="19">
    <source>
        <dbReference type="SAM" id="Coils"/>
    </source>
</evidence>
<dbReference type="SMART" id="SM00240">
    <property type="entry name" value="FHA"/>
    <property type="match status" value="1"/>
</dbReference>
<dbReference type="InterPro" id="IPR051176">
    <property type="entry name" value="Cent_Immune-Sig_Mod"/>
</dbReference>
<sequence>MVVVSGGWVKSVVYPNSGDVIATSKMAAKAVLICRPNSHPFQERSLTLDQPVKIGRSVARARATPNNAIFDCKVLSRNHALLWYENGKFYLQDTKSSNGTFVNNQRLSKGAEESPPREVCSGDIVQFGVDVMENSRKVTHGCIVATLKLYLPDGKEAKASPSTSVISSVGMVPLEDLYQLNQYLQEALQREQLLENKLATLQRLVETTRQASDLGWKALIDEDRLLSRVEILENQLQMYSKNFAEDKLREELRKLQEDKCQYQGTAKESLRKMLQEKLEAVQKMQDLERTLSNTEDECAHLKELCERSQQDLKDLALKYSLQLQKVEDLTSKLQETEDQHREVCERLEQEKQELQARLQEQLEAERALQLRLEALQADGDMTQKQLAALQSHLHALQPNNDIDTKIDLDSFKSTDSTATQVDIILERIEPDNMKEALQNTQDEIENLRSLLKRSEEELKESHARVDELHTQLEESRIQEDSNSERIRELQERLEGLELDLELDRVESCRESGDCDKIHVSHEAGSSHAKRLKADIAKLEELLAESRGKKRDAEAEQQHYQHELDCAKLKMKKTTEEANMLKHQLQAAQNQMQEKSESVTRLHEQMHWLETSADEVKFQVLQLQERLQDEQQRSVQYSEEAEALRYQLMESQQSAKQSRNEAEQMKDRLRAVQEELKHHAGSEDNKSQEEWIQVRQRCKALEADNARLKEEYRALEERNLVLNHNLEACMLQCDSESMSSELSECRMQRDQICQNLHRLQEEMVIVKECYAQCNEAKTQLSQDLASLQQEYSSLISSSSIVLWCCLVPLIVVFLGIIVMFYPTLAFITGTSESEHPQ</sequence>
<evidence type="ECO:0000256" key="6">
    <source>
        <dbReference type="ARBA" id="ARBA00022553"/>
    </source>
</evidence>
<dbReference type="GO" id="GO:0031966">
    <property type="term" value="C:mitochondrial membrane"/>
    <property type="evidence" value="ECO:0007669"/>
    <property type="project" value="UniProtKB-SubCell"/>
</dbReference>
<evidence type="ECO:0000256" key="2">
    <source>
        <dbReference type="ARBA" id="ARBA00004304"/>
    </source>
</evidence>
<comment type="caution">
    <text evidence="22">The sequence shown here is derived from an EMBL/GenBank/DDBJ whole genome shotgun (WGS) entry which is preliminary data.</text>
</comment>
<reference evidence="22 23" key="1">
    <citation type="submission" date="2017-12" db="EMBL/GenBank/DDBJ databases">
        <title>Hemimetabolous genomes reveal molecular basis of termite eusociality.</title>
        <authorList>
            <person name="Harrison M.C."/>
            <person name="Jongepier E."/>
            <person name="Robertson H.M."/>
            <person name="Arning N."/>
            <person name="Bitard-Feildel T."/>
            <person name="Chao H."/>
            <person name="Childers C.P."/>
            <person name="Dinh H."/>
            <person name="Doddapaneni H."/>
            <person name="Dugan S."/>
            <person name="Gowin J."/>
            <person name="Greiner C."/>
            <person name="Han Y."/>
            <person name="Hu H."/>
            <person name="Hughes D.S.T."/>
            <person name="Huylmans A.-K."/>
            <person name="Kemena C."/>
            <person name="Kremer L.P.M."/>
            <person name="Lee S.L."/>
            <person name="Lopez-Ezquerra A."/>
            <person name="Mallet L."/>
            <person name="Monroy-Kuhn J.M."/>
            <person name="Moser A."/>
            <person name="Murali S.C."/>
            <person name="Muzny D.M."/>
            <person name="Otani S."/>
            <person name="Piulachs M.-D."/>
            <person name="Poelchau M."/>
            <person name="Qu J."/>
            <person name="Schaub F."/>
            <person name="Wada-Katsumata A."/>
            <person name="Worley K.C."/>
            <person name="Xie Q."/>
            <person name="Ylla G."/>
            <person name="Poulsen M."/>
            <person name="Gibbs R.A."/>
            <person name="Schal C."/>
            <person name="Richards S."/>
            <person name="Belles X."/>
            <person name="Korb J."/>
            <person name="Bornberg-Bauer E."/>
        </authorList>
    </citation>
    <scope>NUCLEOTIDE SEQUENCE [LARGE SCALE GENOMIC DNA]</scope>
    <source>
        <tissue evidence="22">Whole body</tissue>
    </source>
</reference>
<evidence type="ECO:0000256" key="17">
    <source>
        <dbReference type="ARBA" id="ARBA00066015"/>
    </source>
</evidence>
<feature type="domain" description="FHA" evidence="21">
    <location>
        <begin position="52"/>
        <end position="107"/>
    </location>
</feature>
<evidence type="ECO:0000256" key="1">
    <source>
        <dbReference type="ARBA" id="ARBA00004300"/>
    </source>
</evidence>
<dbReference type="GO" id="GO:0005813">
    <property type="term" value="C:centrosome"/>
    <property type="evidence" value="ECO:0007669"/>
    <property type="project" value="UniProtKB-SubCell"/>
</dbReference>
<keyword evidence="10 19" id="KW-0175">Coiled coil</keyword>
<evidence type="ECO:0000256" key="16">
    <source>
        <dbReference type="ARBA" id="ARBA00061687"/>
    </source>
</evidence>
<dbReference type="GO" id="GO:0005789">
    <property type="term" value="C:endoplasmic reticulum membrane"/>
    <property type="evidence" value="ECO:0007669"/>
    <property type="project" value="UniProtKB-SubCell"/>
</dbReference>
<feature type="transmembrane region" description="Helical" evidence="20">
    <location>
        <begin position="799"/>
        <end position="820"/>
    </location>
</feature>
<dbReference type="Proteomes" id="UP000235965">
    <property type="component" value="Unassembled WGS sequence"/>
</dbReference>
<dbReference type="CDD" id="cd22679">
    <property type="entry name" value="FHA_SLMAP"/>
    <property type="match status" value="1"/>
</dbReference>
<protein>
    <recommendedName>
        <fullName evidence="18">Sarcolemmal membrane-associated protein</fullName>
    </recommendedName>
</protein>
<evidence type="ECO:0000256" key="9">
    <source>
        <dbReference type="ARBA" id="ARBA00022989"/>
    </source>
</evidence>